<dbReference type="SUPFAM" id="SSF48452">
    <property type="entry name" value="TPR-like"/>
    <property type="match status" value="1"/>
</dbReference>
<keyword evidence="6" id="KW-0206">Cytoskeleton</keyword>
<dbReference type="PANTHER" id="PTHR16056:SF16">
    <property type="entry name" value="REGULATOR OF MICROTUBULE DYNAMICS PROTEIN 1"/>
    <property type="match status" value="1"/>
</dbReference>
<dbReference type="GO" id="GO:0097431">
    <property type="term" value="C:mitotic spindle pole"/>
    <property type="evidence" value="ECO:0007669"/>
    <property type="project" value="TreeGrafter"/>
</dbReference>
<dbReference type="Gene3D" id="1.25.40.10">
    <property type="entry name" value="Tetratricopeptide repeat domain"/>
    <property type="match status" value="1"/>
</dbReference>
<keyword evidence="4" id="KW-0677">Repeat</keyword>
<reference evidence="10" key="1">
    <citation type="submission" date="2022-11" db="UniProtKB">
        <authorList>
            <consortium name="WormBaseParasite"/>
        </authorList>
    </citation>
    <scope>IDENTIFICATION</scope>
</reference>
<evidence type="ECO:0000256" key="8">
    <source>
        <dbReference type="ARBA" id="ARBA00041958"/>
    </source>
</evidence>
<name>A0A915EVK9_9CEST</name>
<evidence type="ECO:0000256" key="2">
    <source>
        <dbReference type="ARBA" id="ARBA00011375"/>
    </source>
</evidence>
<keyword evidence="3" id="KW-0963">Cytoplasm</keyword>
<dbReference type="GO" id="GO:0008017">
    <property type="term" value="F:microtubule binding"/>
    <property type="evidence" value="ECO:0007669"/>
    <property type="project" value="TreeGrafter"/>
</dbReference>
<dbReference type="GO" id="GO:0005876">
    <property type="term" value="C:spindle microtubule"/>
    <property type="evidence" value="ECO:0007669"/>
    <property type="project" value="TreeGrafter"/>
</dbReference>
<dbReference type="AlphaFoldDB" id="A0A915EVK9"/>
<dbReference type="WBParaSite" id="maker-E.canG7_contigs_7247-snap-gene-0.54-mRNA-1">
    <property type="protein sequence ID" value="maker-E.canG7_contigs_7247-snap-gene-0.54-mRNA-1"/>
    <property type="gene ID" value="EcG7_02906"/>
</dbReference>
<keyword evidence="5" id="KW-0802">TPR repeat</keyword>
<organism evidence="9 10">
    <name type="scientific">Echinococcus canadensis</name>
    <dbReference type="NCBI Taxonomy" id="519352"/>
    <lineage>
        <taxon>Eukaryota</taxon>
        <taxon>Metazoa</taxon>
        <taxon>Spiralia</taxon>
        <taxon>Lophotrochozoa</taxon>
        <taxon>Platyhelminthes</taxon>
        <taxon>Cestoda</taxon>
        <taxon>Eucestoda</taxon>
        <taxon>Cyclophyllidea</taxon>
        <taxon>Taeniidae</taxon>
        <taxon>Echinococcus</taxon>
        <taxon>Echinococcus canadensis group</taxon>
    </lineage>
</organism>
<dbReference type="PANTHER" id="PTHR16056">
    <property type="entry name" value="REGULATOR OF MICROTUBULE DYNAMICS PROTEIN"/>
    <property type="match status" value="1"/>
</dbReference>
<evidence type="ECO:0000256" key="1">
    <source>
        <dbReference type="ARBA" id="ARBA00004245"/>
    </source>
</evidence>
<evidence type="ECO:0000256" key="6">
    <source>
        <dbReference type="ARBA" id="ARBA00023212"/>
    </source>
</evidence>
<dbReference type="GO" id="GO:0005737">
    <property type="term" value="C:cytoplasm"/>
    <property type="evidence" value="ECO:0007669"/>
    <property type="project" value="TreeGrafter"/>
</dbReference>
<evidence type="ECO:0000256" key="7">
    <source>
        <dbReference type="ARBA" id="ARBA00039966"/>
    </source>
</evidence>
<evidence type="ECO:0000313" key="9">
    <source>
        <dbReference type="Proteomes" id="UP000887562"/>
    </source>
</evidence>
<evidence type="ECO:0000313" key="10">
    <source>
        <dbReference type="WBParaSite" id="maker-E.canG7_contigs_7247-snap-gene-0.54-mRNA-1"/>
    </source>
</evidence>
<evidence type="ECO:0000256" key="3">
    <source>
        <dbReference type="ARBA" id="ARBA00022490"/>
    </source>
</evidence>
<comment type="subunit">
    <text evidence="2">Interacts with microtubules.</text>
</comment>
<keyword evidence="9" id="KW-1185">Reference proteome</keyword>
<proteinExistence type="predicted"/>
<accession>A0A915EVK9</accession>
<protein>
    <recommendedName>
        <fullName evidence="7">Regulator of microtubule dynamics protein 1</fullName>
    </recommendedName>
    <alternativeName>
        <fullName evidence="8">Protein FAM82B</fullName>
    </alternativeName>
</protein>
<dbReference type="Pfam" id="PF21033">
    <property type="entry name" value="RMD1-3"/>
    <property type="match status" value="1"/>
</dbReference>
<dbReference type="Proteomes" id="UP000887562">
    <property type="component" value="Unplaced"/>
</dbReference>
<comment type="subcellular location">
    <subcellularLocation>
        <location evidence="1">Cytoplasm</location>
        <location evidence="1">Cytoskeleton</location>
    </subcellularLocation>
</comment>
<sequence length="254" mass="29481">MSAQLIAEIDALNEQDKFQEVYDKLKKPDGNYNDMDLELMWRLARACRFLVLNNGPKDKKAKQEWITEGLDVMKTAVERFPTACLSNTWYGIMLNVKSQDEGIKNKIKLGYEIREYFDVSSCSLGLNMHLQKGYEANPNDFMTLHCLGSWYVIRWLYSLYRCFEVASLGKVERAFASTFFGKPPESSFEEALKFYLDAEKALPGRPYTVCRIAQCYDRLKNKEKAKEWAQKAIKLHAQDPEVEELQHECRRLAG</sequence>
<evidence type="ECO:0000256" key="5">
    <source>
        <dbReference type="ARBA" id="ARBA00022803"/>
    </source>
</evidence>
<dbReference type="InterPro" id="IPR049039">
    <property type="entry name" value="RMD1-3_a_helical_rpt"/>
</dbReference>
<dbReference type="InterPro" id="IPR011990">
    <property type="entry name" value="TPR-like_helical_dom_sf"/>
</dbReference>
<evidence type="ECO:0000256" key="4">
    <source>
        <dbReference type="ARBA" id="ARBA00022737"/>
    </source>
</evidence>